<evidence type="ECO:0000313" key="3">
    <source>
        <dbReference type="Proteomes" id="UP000226079"/>
    </source>
</evidence>
<dbReference type="GO" id="GO:0016301">
    <property type="term" value="F:kinase activity"/>
    <property type="evidence" value="ECO:0007669"/>
    <property type="project" value="UniProtKB-KW"/>
</dbReference>
<dbReference type="AlphaFoldDB" id="A0A2A9CP73"/>
<protein>
    <submittedName>
        <fullName evidence="2">Putative NBD/HSP70 family sugar kinase</fullName>
    </submittedName>
</protein>
<evidence type="ECO:0000313" key="2">
    <source>
        <dbReference type="EMBL" id="PFG16224.1"/>
    </source>
</evidence>
<proteinExistence type="inferred from homology"/>
<dbReference type="PANTHER" id="PTHR18964">
    <property type="entry name" value="ROK (REPRESSOR, ORF, KINASE) FAMILY"/>
    <property type="match status" value="1"/>
</dbReference>
<dbReference type="InterPro" id="IPR036390">
    <property type="entry name" value="WH_DNA-bd_sf"/>
</dbReference>
<dbReference type="Gene3D" id="3.30.420.40">
    <property type="match status" value="2"/>
</dbReference>
<dbReference type="Pfam" id="PF13412">
    <property type="entry name" value="HTH_24"/>
    <property type="match status" value="1"/>
</dbReference>
<dbReference type="RefSeq" id="WP_169923717.1">
    <property type="nucleotide sequence ID" value="NZ_PDJC01000001.1"/>
</dbReference>
<keyword evidence="2" id="KW-0418">Kinase</keyword>
<keyword evidence="2" id="KW-0808">Transferase</keyword>
<comment type="caution">
    <text evidence="2">The sequence shown here is derived from an EMBL/GenBank/DDBJ whole genome shotgun (WGS) entry which is preliminary data.</text>
</comment>
<keyword evidence="3" id="KW-1185">Reference proteome</keyword>
<name>A0A2A9CP73_9ACTN</name>
<sequence length="382" mass="39813">MRVAPSPWPLAGAPQAVALEILRYGPLPRTDVARRLGLSAGTLTRLASELISDGLIADGAEQPTGNPGRGTRPLRIVAESHHFIGLKLTGSELFGVRTNLRSDAAAFASEPLRSTQAEEVADQIGEFAERLAGDVPISGIGIGLGGRVDAQGIVVSAPFLRWHDVPLADLVTRRLNVPVAIDNDLTSLTEFENWFGDGAGLDRFAVVTIGAGVGYGAVANREVINSVDAGLGLIGHWPLDPLGPLCPEGHRGCAHAMLAMPSIATAASQTMNSEIDYAKALELAATGTPGPRRVVDAAGRSLGLLIADIANLILPQLVIIGGEGALLAEVAAEALQAGITERRHPKATPLNIVISKADDELWCRGAAVRAIERFVLGLAPTA</sequence>
<accession>A0A2A9CP73</accession>
<dbReference type="Gene3D" id="1.10.10.10">
    <property type="entry name" value="Winged helix-like DNA-binding domain superfamily/Winged helix DNA-binding domain"/>
    <property type="match status" value="1"/>
</dbReference>
<dbReference type="InterPro" id="IPR000600">
    <property type="entry name" value="ROK"/>
</dbReference>
<reference evidence="2 3" key="1">
    <citation type="submission" date="2017-10" db="EMBL/GenBank/DDBJ databases">
        <title>Sequencing the genomes of 1000 actinobacteria strains.</title>
        <authorList>
            <person name="Klenk H.-P."/>
        </authorList>
    </citation>
    <scope>NUCLEOTIDE SEQUENCE [LARGE SCALE GENOMIC DNA]</scope>
    <source>
        <strain evidence="2 3">DSM 15597</strain>
    </source>
</reference>
<dbReference type="Proteomes" id="UP000226079">
    <property type="component" value="Unassembled WGS sequence"/>
</dbReference>
<evidence type="ECO:0000256" key="1">
    <source>
        <dbReference type="ARBA" id="ARBA00006479"/>
    </source>
</evidence>
<dbReference type="SUPFAM" id="SSF46785">
    <property type="entry name" value="Winged helix' DNA-binding domain"/>
    <property type="match status" value="1"/>
</dbReference>
<dbReference type="Pfam" id="PF00480">
    <property type="entry name" value="ROK"/>
    <property type="match status" value="1"/>
</dbReference>
<organism evidence="2 3">
    <name type="scientific">Propionicimonas paludicola</name>
    <dbReference type="NCBI Taxonomy" id="185243"/>
    <lineage>
        <taxon>Bacteria</taxon>
        <taxon>Bacillati</taxon>
        <taxon>Actinomycetota</taxon>
        <taxon>Actinomycetes</taxon>
        <taxon>Propionibacteriales</taxon>
        <taxon>Nocardioidaceae</taxon>
        <taxon>Propionicimonas</taxon>
    </lineage>
</organism>
<dbReference type="InterPro" id="IPR043129">
    <property type="entry name" value="ATPase_NBD"/>
</dbReference>
<dbReference type="SUPFAM" id="SSF53067">
    <property type="entry name" value="Actin-like ATPase domain"/>
    <property type="match status" value="1"/>
</dbReference>
<dbReference type="InterPro" id="IPR036388">
    <property type="entry name" value="WH-like_DNA-bd_sf"/>
</dbReference>
<dbReference type="PANTHER" id="PTHR18964:SF149">
    <property type="entry name" value="BIFUNCTIONAL UDP-N-ACETYLGLUCOSAMINE 2-EPIMERASE_N-ACETYLMANNOSAMINE KINASE"/>
    <property type="match status" value="1"/>
</dbReference>
<dbReference type="EMBL" id="PDJC01000001">
    <property type="protein sequence ID" value="PFG16224.1"/>
    <property type="molecule type" value="Genomic_DNA"/>
</dbReference>
<gene>
    <name evidence="2" type="ORF">ATK74_0756</name>
</gene>
<comment type="similarity">
    <text evidence="1">Belongs to the ROK (NagC/XylR) family.</text>
</comment>